<dbReference type="RefSeq" id="WP_106010416.1">
    <property type="nucleotide sequence ID" value="NZ_JALCPJ010000020.1"/>
</dbReference>
<keyword evidence="1" id="KW-0472">Membrane</keyword>
<dbReference type="AlphaFoldDB" id="A0A2T0BF86"/>
<comment type="caution">
    <text evidence="2">The sequence shown here is derived from an EMBL/GenBank/DDBJ whole genome shotgun (WGS) entry which is preliminary data.</text>
</comment>
<dbReference type="Proteomes" id="UP000237798">
    <property type="component" value="Unassembled WGS sequence"/>
</dbReference>
<dbReference type="EMBL" id="PVXP01000054">
    <property type="protein sequence ID" value="PRR82477.1"/>
    <property type="molecule type" value="Genomic_DNA"/>
</dbReference>
<feature type="transmembrane region" description="Helical" evidence="1">
    <location>
        <begin position="7"/>
        <end position="29"/>
    </location>
</feature>
<keyword evidence="3" id="KW-1185">Reference proteome</keyword>
<feature type="transmembrane region" description="Helical" evidence="1">
    <location>
        <begin position="107"/>
        <end position="129"/>
    </location>
</feature>
<evidence type="ECO:0000256" key="1">
    <source>
        <dbReference type="SAM" id="Phobius"/>
    </source>
</evidence>
<feature type="transmembrane region" description="Helical" evidence="1">
    <location>
        <begin position="77"/>
        <end position="101"/>
    </location>
</feature>
<protein>
    <submittedName>
        <fullName evidence="2">Uncharacterized protein</fullName>
    </submittedName>
</protein>
<proteinExistence type="predicted"/>
<evidence type="ECO:0000313" key="2">
    <source>
        <dbReference type="EMBL" id="PRR82477.1"/>
    </source>
</evidence>
<organism evidence="2 3">
    <name type="scientific">Clostridium luticellarii</name>
    <dbReference type="NCBI Taxonomy" id="1691940"/>
    <lineage>
        <taxon>Bacteria</taxon>
        <taxon>Bacillati</taxon>
        <taxon>Bacillota</taxon>
        <taxon>Clostridia</taxon>
        <taxon>Eubacteriales</taxon>
        <taxon>Clostridiaceae</taxon>
        <taxon>Clostridium</taxon>
    </lineage>
</organism>
<keyword evidence="1" id="KW-1133">Transmembrane helix</keyword>
<reference evidence="2 3" key="1">
    <citation type="submission" date="2018-03" db="EMBL/GenBank/DDBJ databases">
        <title>Genome sequence of Clostridium luticellarii DSM 29923.</title>
        <authorList>
            <person name="Poehlein A."/>
            <person name="Daniel R."/>
        </authorList>
    </citation>
    <scope>NUCLEOTIDE SEQUENCE [LARGE SCALE GENOMIC DNA]</scope>
    <source>
        <strain evidence="2 3">DSM 29923</strain>
    </source>
</reference>
<accession>A0A2T0BF86</accession>
<dbReference type="OrthoDB" id="9918466at2"/>
<evidence type="ECO:0000313" key="3">
    <source>
        <dbReference type="Proteomes" id="UP000237798"/>
    </source>
</evidence>
<name>A0A2T0BF86_9CLOT</name>
<keyword evidence="1" id="KW-0812">Transmembrane</keyword>
<sequence length="132" mass="14872">MNENNKIFTALFFIACTIIPMFFVTMNWYSIYSHKLKLGEVSPAVVLIIGLISLLIIAVGVFKLFPKIKDELFKLNVLKASMVSFISCIIGIAIIISALSLNTISNFLVALLILYFSIIAIFVLSFFHFERN</sequence>
<feature type="transmembrane region" description="Helical" evidence="1">
    <location>
        <begin position="41"/>
        <end position="65"/>
    </location>
</feature>
<gene>
    <name evidence="2" type="ORF">CLLU_28290</name>
</gene>